<dbReference type="EMBL" id="GL376635">
    <property type="status" value="NOT_ANNOTATED_CDS"/>
    <property type="molecule type" value="Genomic_DNA"/>
</dbReference>
<dbReference type="eggNOG" id="ENOG502RXKK">
    <property type="taxonomic scope" value="Eukaryota"/>
</dbReference>
<dbReference type="OMA" id="ERECQEM"/>
<feature type="compositionally biased region" description="Polar residues" evidence="1">
    <location>
        <begin position="439"/>
        <end position="448"/>
    </location>
</feature>
<protein>
    <recommendedName>
        <fullName evidence="4">BZIP domain-containing protein</fullName>
    </recommendedName>
</protein>
<dbReference type="AlphaFoldDB" id="K3WNP8"/>
<feature type="compositionally biased region" description="Low complexity" evidence="1">
    <location>
        <begin position="426"/>
        <end position="438"/>
    </location>
</feature>
<dbReference type="HOGENOM" id="CLU_033036_0_0_1"/>
<evidence type="ECO:0000313" key="3">
    <source>
        <dbReference type="Proteomes" id="UP000019132"/>
    </source>
</evidence>
<accession>K3WNP8</accession>
<keyword evidence="3" id="KW-1185">Reference proteome</keyword>
<dbReference type="Proteomes" id="UP000019132">
    <property type="component" value="Unassembled WGS sequence"/>
</dbReference>
<evidence type="ECO:0000313" key="2">
    <source>
        <dbReference type="EnsemblProtists" id="PYU1_T006590"/>
    </source>
</evidence>
<reference evidence="3" key="1">
    <citation type="journal article" date="2010" name="Genome Biol.">
        <title>Genome sequence of the necrotrophic plant pathogen Pythium ultimum reveals original pathogenicity mechanisms and effector repertoire.</title>
        <authorList>
            <person name="Levesque C.A."/>
            <person name="Brouwer H."/>
            <person name="Cano L."/>
            <person name="Hamilton J.P."/>
            <person name="Holt C."/>
            <person name="Huitema E."/>
            <person name="Raffaele S."/>
            <person name="Robideau G.P."/>
            <person name="Thines M."/>
            <person name="Win J."/>
            <person name="Zerillo M.M."/>
            <person name="Beakes G.W."/>
            <person name="Boore J.L."/>
            <person name="Busam D."/>
            <person name="Dumas B."/>
            <person name="Ferriera S."/>
            <person name="Fuerstenberg S.I."/>
            <person name="Gachon C.M."/>
            <person name="Gaulin E."/>
            <person name="Govers F."/>
            <person name="Grenville-Briggs L."/>
            <person name="Horner N."/>
            <person name="Hostetler J."/>
            <person name="Jiang R.H."/>
            <person name="Johnson J."/>
            <person name="Krajaejun T."/>
            <person name="Lin H."/>
            <person name="Meijer H.J."/>
            <person name="Moore B."/>
            <person name="Morris P."/>
            <person name="Phuntmart V."/>
            <person name="Puiu D."/>
            <person name="Shetty J."/>
            <person name="Stajich J.E."/>
            <person name="Tripathy S."/>
            <person name="Wawra S."/>
            <person name="van West P."/>
            <person name="Whitty B.R."/>
            <person name="Coutinho P.M."/>
            <person name="Henrissat B."/>
            <person name="Martin F."/>
            <person name="Thomas P.D."/>
            <person name="Tyler B.M."/>
            <person name="De Vries R.P."/>
            <person name="Kamoun S."/>
            <person name="Yandell M."/>
            <person name="Tisserat N."/>
            <person name="Buell C.R."/>
        </authorList>
    </citation>
    <scope>NUCLEOTIDE SEQUENCE</scope>
    <source>
        <strain evidence="3">DAOM:BR144</strain>
    </source>
</reference>
<reference evidence="3" key="2">
    <citation type="submission" date="2010-04" db="EMBL/GenBank/DDBJ databases">
        <authorList>
            <person name="Buell R."/>
            <person name="Hamilton J."/>
            <person name="Hostetler J."/>
        </authorList>
    </citation>
    <scope>NUCLEOTIDE SEQUENCE [LARGE SCALE GENOMIC DNA]</scope>
    <source>
        <strain evidence="3">DAOM:BR144</strain>
    </source>
</reference>
<dbReference type="CDD" id="cd14686">
    <property type="entry name" value="bZIP"/>
    <property type="match status" value="1"/>
</dbReference>
<organism evidence="2 3">
    <name type="scientific">Globisporangium ultimum (strain ATCC 200006 / CBS 805.95 / DAOM BR144)</name>
    <name type="common">Pythium ultimum</name>
    <dbReference type="NCBI Taxonomy" id="431595"/>
    <lineage>
        <taxon>Eukaryota</taxon>
        <taxon>Sar</taxon>
        <taxon>Stramenopiles</taxon>
        <taxon>Oomycota</taxon>
        <taxon>Peronosporomycetes</taxon>
        <taxon>Pythiales</taxon>
        <taxon>Pythiaceae</taxon>
        <taxon>Globisporangium</taxon>
    </lineage>
</organism>
<feature type="region of interest" description="Disordered" evidence="1">
    <location>
        <begin position="423"/>
        <end position="448"/>
    </location>
</feature>
<dbReference type="VEuPathDB" id="FungiDB:PYU1_G006578"/>
<dbReference type="InParanoid" id="K3WNP8"/>
<proteinExistence type="predicted"/>
<dbReference type="EnsemblProtists" id="PYU1_T006590">
    <property type="protein sequence ID" value="PYU1_T006590"/>
    <property type="gene ID" value="PYU1_G006578"/>
</dbReference>
<reference evidence="2" key="3">
    <citation type="submission" date="2015-02" db="UniProtKB">
        <authorList>
            <consortium name="EnsemblProtists"/>
        </authorList>
    </citation>
    <scope>IDENTIFICATION</scope>
    <source>
        <strain evidence="2">DAOM BR144</strain>
    </source>
</reference>
<feature type="region of interest" description="Disordered" evidence="1">
    <location>
        <begin position="1"/>
        <end position="57"/>
    </location>
</feature>
<name>K3WNP8_GLOUD</name>
<feature type="compositionally biased region" description="Basic residues" evidence="1">
    <location>
        <begin position="35"/>
        <end position="49"/>
    </location>
</feature>
<evidence type="ECO:0000256" key="1">
    <source>
        <dbReference type="SAM" id="MobiDB-lite"/>
    </source>
</evidence>
<sequence length="448" mass="51793">MFAPFEAGGGFAMSSSDDEMKGKHVMDPQTAILERRRRQRDLKRKSRERRKNDVESMKEEVRQLEAKYEKLYIAKMSKPAQVTAQDTSSDLSIQEKYTQAREELQVLRSQIATMKERIVDFDRFSSAMESYLTEIAPPPGDMPLLRDQPDPFPKLSEEMVYKIIQECYQHIFHPQYKGKRISTGAQILGWRDERFVDGTTLQFSLKKSFKYLSMEQMMRKTWDIVTTDEHKHTIQRTTIGVKTLQVINDDVIVTQRCVHHPQLQKVTCVNLLMFRLRTEKGYVVAYKAINQPTTVNQADHSPTMYIDIENYLNERRDASNRDADAKTPDVTWVDMMQWFIFEEVPNDINPDDVDDDLAGFAASIGDATVPFYLEPFKVNVEFGGRLNNKDLHYISFFLIEVVSMIVRWDQAVACSRLTFSIDDTDPSTSSSVSAVPVSRDTSQDYPFF</sequence>
<evidence type="ECO:0008006" key="4">
    <source>
        <dbReference type="Google" id="ProtNLM"/>
    </source>
</evidence>